<evidence type="ECO:0000256" key="1">
    <source>
        <dbReference type="SAM" id="Phobius"/>
    </source>
</evidence>
<accession>A0A9D2F3R1</accession>
<evidence type="ECO:0000259" key="2">
    <source>
        <dbReference type="Pfam" id="PF02517"/>
    </source>
</evidence>
<dbReference type="GO" id="GO:0004175">
    <property type="term" value="F:endopeptidase activity"/>
    <property type="evidence" value="ECO:0007669"/>
    <property type="project" value="UniProtKB-ARBA"/>
</dbReference>
<reference evidence="3" key="1">
    <citation type="journal article" date="2021" name="PeerJ">
        <title>Extensive microbial diversity within the chicken gut microbiome revealed by metagenomics and culture.</title>
        <authorList>
            <person name="Gilroy R."/>
            <person name="Ravi A."/>
            <person name="Getino M."/>
            <person name="Pursley I."/>
            <person name="Horton D.L."/>
            <person name="Alikhan N.F."/>
            <person name="Baker D."/>
            <person name="Gharbi K."/>
            <person name="Hall N."/>
            <person name="Watson M."/>
            <person name="Adriaenssens E.M."/>
            <person name="Foster-Nyarko E."/>
            <person name="Jarju S."/>
            <person name="Secka A."/>
            <person name="Antonio M."/>
            <person name="Oren A."/>
            <person name="Chaudhuri R.R."/>
            <person name="La Ragione R."/>
            <person name="Hildebrand F."/>
            <person name="Pallen M.J."/>
        </authorList>
    </citation>
    <scope>NUCLEOTIDE SEQUENCE</scope>
    <source>
        <strain evidence="3">3436</strain>
    </source>
</reference>
<keyword evidence="1" id="KW-1133">Transmembrane helix</keyword>
<keyword evidence="3" id="KW-0645">Protease</keyword>
<reference evidence="3" key="2">
    <citation type="submission" date="2021-04" db="EMBL/GenBank/DDBJ databases">
        <authorList>
            <person name="Gilroy R."/>
        </authorList>
    </citation>
    <scope>NUCLEOTIDE SEQUENCE</scope>
    <source>
        <strain evidence="3">3436</strain>
    </source>
</reference>
<dbReference type="Pfam" id="PF02517">
    <property type="entry name" value="Rce1-like"/>
    <property type="match status" value="1"/>
</dbReference>
<name>A0A9D2F3R1_9FIRM</name>
<evidence type="ECO:0000313" key="3">
    <source>
        <dbReference type="EMBL" id="HIZ48959.1"/>
    </source>
</evidence>
<dbReference type="EMBL" id="DXBO01000136">
    <property type="protein sequence ID" value="HIZ48959.1"/>
    <property type="molecule type" value="Genomic_DNA"/>
</dbReference>
<keyword evidence="3" id="KW-0482">Metalloprotease</keyword>
<dbReference type="GO" id="GO:0008237">
    <property type="term" value="F:metallopeptidase activity"/>
    <property type="evidence" value="ECO:0007669"/>
    <property type="project" value="UniProtKB-KW"/>
</dbReference>
<gene>
    <name evidence="3" type="ORF">H9810_09585</name>
</gene>
<sequence length="290" mass="30988">MAQAISARRGLRRLWLSLLGYSLLFVLLQKAVFPRLSLPEGAGLLLSGVLAAAWPLACGMTGAEKPVSRPVRRPRAGDLVFLFCLTVVGNLGVTAVVPVLEGLWKVLGVTARQGGQGEETLTPLLALYICLVGPLLEELIYRGVLLQRLRPFGAGTAVVLSALCFGLMHHDLYQGLAAFWCGLVYGYTALRYAPGWAVGLHVTGNTAAVLLPHLRGLGTAGALVTLVLVFGSVPVAVAGVVRRLWRRWRQLPVPAAAPSAPARALWGEPALWVLLVLDAGYLVFSSFTRL</sequence>
<organism evidence="3 4">
    <name type="scientific">Candidatus Gemmiger excrementavium</name>
    <dbReference type="NCBI Taxonomy" id="2838608"/>
    <lineage>
        <taxon>Bacteria</taxon>
        <taxon>Bacillati</taxon>
        <taxon>Bacillota</taxon>
        <taxon>Clostridia</taxon>
        <taxon>Eubacteriales</taxon>
        <taxon>Gemmiger</taxon>
    </lineage>
</organism>
<feature type="domain" description="CAAX prenyl protease 2/Lysostaphin resistance protein A-like" evidence="2">
    <location>
        <begin position="123"/>
        <end position="206"/>
    </location>
</feature>
<dbReference type="InterPro" id="IPR003675">
    <property type="entry name" value="Rce1/LyrA-like_dom"/>
</dbReference>
<comment type="caution">
    <text evidence="3">The sequence shown here is derived from an EMBL/GenBank/DDBJ whole genome shotgun (WGS) entry which is preliminary data.</text>
</comment>
<keyword evidence="1" id="KW-0812">Transmembrane</keyword>
<proteinExistence type="predicted"/>
<dbReference type="Proteomes" id="UP000824031">
    <property type="component" value="Unassembled WGS sequence"/>
</dbReference>
<dbReference type="GO" id="GO:0080120">
    <property type="term" value="P:CAAX-box protein maturation"/>
    <property type="evidence" value="ECO:0007669"/>
    <property type="project" value="UniProtKB-ARBA"/>
</dbReference>
<keyword evidence="3" id="KW-0378">Hydrolase</keyword>
<feature type="transmembrane region" description="Helical" evidence="1">
    <location>
        <begin position="41"/>
        <end position="58"/>
    </location>
</feature>
<feature type="transmembrane region" description="Helical" evidence="1">
    <location>
        <begin position="12"/>
        <end position="29"/>
    </location>
</feature>
<dbReference type="AlphaFoldDB" id="A0A9D2F3R1"/>
<evidence type="ECO:0000313" key="4">
    <source>
        <dbReference type="Proteomes" id="UP000824031"/>
    </source>
</evidence>
<feature type="transmembrane region" description="Helical" evidence="1">
    <location>
        <begin position="79"/>
        <end position="100"/>
    </location>
</feature>
<feature type="transmembrane region" description="Helical" evidence="1">
    <location>
        <begin position="152"/>
        <end position="169"/>
    </location>
</feature>
<feature type="transmembrane region" description="Helical" evidence="1">
    <location>
        <begin position="223"/>
        <end position="245"/>
    </location>
</feature>
<protein>
    <submittedName>
        <fullName evidence="3">CPBP family intramembrane metalloprotease</fullName>
    </submittedName>
</protein>
<keyword evidence="1" id="KW-0472">Membrane</keyword>